<gene>
    <name evidence="2" type="ORF">E2562_007284</name>
</gene>
<sequence>MGYYLAEHMPPPPPSELMDEAESAPPHGGACSCGRGRGRGRGGRHGCSARGSEINVTEPPQPARRRSAWR</sequence>
<dbReference type="Proteomes" id="UP000479710">
    <property type="component" value="Unassembled WGS sequence"/>
</dbReference>
<evidence type="ECO:0000256" key="1">
    <source>
        <dbReference type="SAM" id="MobiDB-lite"/>
    </source>
</evidence>
<dbReference type="EMBL" id="SPHZ02000009">
    <property type="protein sequence ID" value="KAF0898448.1"/>
    <property type="molecule type" value="Genomic_DNA"/>
</dbReference>
<comment type="caution">
    <text evidence="2">The sequence shown here is derived from an EMBL/GenBank/DDBJ whole genome shotgun (WGS) entry which is preliminary data.</text>
</comment>
<dbReference type="AlphaFoldDB" id="A0A6G1CD86"/>
<feature type="region of interest" description="Disordered" evidence="1">
    <location>
        <begin position="1"/>
        <end position="70"/>
    </location>
</feature>
<accession>A0A6G1CD86</accession>
<protein>
    <submittedName>
        <fullName evidence="2">Uncharacterized protein</fullName>
    </submittedName>
</protein>
<name>A0A6G1CD86_9ORYZ</name>
<reference evidence="2 3" key="1">
    <citation type="submission" date="2019-11" db="EMBL/GenBank/DDBJ databases">
        <title>Whole genome sequence of Oryza granulata.</title>
        <authorList>
            <person name="Li W."/>
        </authorList>
    </citation>
    <scope>NUCLEOTIDE SEQUENCE [LARGE SCALE GENOMIC DNA]</scope>
    <source>
        <strain evidence="3">cv. Menghai</strain>
        <tissue evidence="2">Leaf</tissue>
    </source>
</reference>
<proteinExistence type="predicted"/>
<keyword evidence="3" id="KW-1185">Reference proteome</keyword>
<evidence type="ECO:0000313" key="2">
    <source>
        <dbReference type="EMBL" id="KAF0898448.1"/>
    </source>
</evidence>
<organism evidence="2 3">
    <name type="scientific">Oryza meyeriana var. granulata</name>
    <dbReference type="NCBI Taxonomy" id="110450"/>
    <lineage>
        <taxon>Eukaryota</taxon>
        <taxon>Viridiplantae</taxon>
        <taxon>Streptophyta</taxon>
        <taxon>Embryophyta</taxon>
        <taxon>Tracheophyta</taxon>
        <taxon>Spermatophyta</taxon>
        <taxon>Magnoliopsida</taxon>
        <taxon>Liliopsida</taxon>
        <taxon>Poales</taxon>
        <taxon>Poaceae</taxon>
        <taxon>BOP clade</taxon>
        <taxon>Oryzoideae</taxon>
        <taxon>Oryzeae</taxon>
        <taxon>Oryzinae</taxon>
        <taxon>Oryza</taxon>
        <taxon>Oryza meyeriana</taxon>
    </lineage>
</organism>
<evidence type="ECO:0000313" key="3">
    <source>
        <dbReference type="Proteomes" id="UP000479710"/>
    </source>
</evidence>